<dbReference type="OMA" id="TSIATIW"/>
<comment type="similarity">
    <text evidence="1">Belongs to the cytochrome P450 family.</text>
</comment>
<accession>A0A0L0SKB7</accession>
<dbReference type="GO" id="GO:0005506">
    <property type="term" value="F:iron ion binding"/>
    <property type="evidence" value="ECO:0007669"/>
    <property type="project" value="InterPro"/>
</dbReference>
<keyword evidence="2" id="KW-0349">Heme</keyword>
<dbReference type="PANTHER" id="PTHR24305">
    <property type="entry name" value="CYTOCHROME P450"/>
    <property type="match status" value="1"/>
</dbReference>
<dbReference type="PANTHER" id="PTHR24305:SF166">
    <property type="entry name" value="CYTOCHROME P450 12A4, MITOCHONDRIAL-RELATED"/>
    <property type="match status" value="1"/>
</dbReference>
<dbReference type="GO" id="GO:0016705">
    <property type="term" value="F:oxidoreductase activity, acting on paired donors, with incorporation or reduction of molecular oxygen"/>
    <property type="evidence" value="ECO:0007669"/>
    <property type="project" value="InterPro"/>
</dbReference>
<evidence type="ECO:0000313" key="4">
    <source>
        <dbReference type="Proteomes" id="UP000054350"/>
    </source>
</evidence>
<evidence type="ECO:0008006" key="5">
    <source>
        <dbReference type="Google" id="ProtNLM"/>
    </source>
</evidence>
<dbReference type="InterPro" id="IPR001128">
    <property type="entry name" value="Cyt_P450"/>
</dbReference>
<dbReference type="AlphaFoldDB" id="A0A0L0SKB7"/>
<dbReference type="EMBL" id="GG745341">
    <property type="protein sequence ID" value="KNE62903.1"/>
    <property type="molecule type" value="Genomic_DNA"/>
</dbReference>
<keyword evidence="4" id="KW-1185">Reference proteome</keyword>
<dbReference type="InterPro" id="IPR036396">
    <property type="entry name" value="Cyt_P450_sf"/>
</dbReference>
<dbReference type="eggNOG" id="KOG0157">
    <property type="taxonomic scope" value="Eukaryota"/>
</dbReference>
<dbReference type="VEuPathDB" id="FungiDB:AMAG_08081"/>
<feature type="binding site" description="axial binding residue" evidence="2">
    <location>
        <position position="524"/>
    </location>
    <ligand>
        <name>heme</name>
        <dbReference type="ChEBI" id="CHEBI:30413"/>
    </ligand>
    <ligandPart>
        <name>Fe</name>
        <dbReference type="ChEBI" id="CHEBI:18248"/>
    </ligandPart>
</feature>
<dbReference type="OrthoDB" id="1470350at2759"/>
<dbReference type="PRINTS" id="PR00463">
    <property type="entry name" value="EP450I"/>
</dbReference>
<reference evidence="4" key="2">
    <citation type="submission" date="2009-11" db="EMBL/GenBank/DDBJ databases">
        <title>The Genome Sequence of Allomyces macrogynus strain ATCC 38327.</title>
        <authorList>
            <consortium name="The Broad Institute Genome Sequencing Platform"/>
            <person name="Russ C."/>
            <person name="Cuomo C."/>
            <person name="Shea T."/>
            <person name="Young S.K."/>
            <person name="Zeng Q."/>
            <person name="Koehrsen M."/>
            <person name="Haas B."/>
            <person name="Borodovsky M."/>
            <person name="Guigo R."/>
            <person name="Alvarado L."/>
            <person name="Berlin A."/>
            <person name="Borenstein D."/>
            <person name="Chen Z."/>
            <person name="Engels R."/>
            <person name="Freedman E."/>
            <person name="Gellesch M."/>
            <person name="Goldberg J."/>
            <person name="Griggs A."/>
            <person name="Gujja S."/>
            <person name="Heiman D."/>
            <person name="Hepburn T."/>
            <person name="Howarth C."/>
            <person name="Jen D."/>
            <person name="Larson L."/>
            <person name="Lewis B."/>
            <person name="Mehta T."/>
            <person name="Park D."/>
            <person name="Pearson M."/>
            <person name="Roberts A."/>
            <person name="Saif S."/>
            <person name="Shenoy N."/>
            <person name="Sisk P."/>
            <person name="Stolte C."/>
            <person name="Sykes S."/>
            <person name="Walk T."/>
            <person name="White J."/>
            <person name="Yandava C."/>
            <person name="Burger G."/>
            <person name="Gray M.W."/>
            <person name="Holland P.W.H."/>
            <person name="King N."/>
            <person name="Lang F.B.F."/>
            <person name="Roger A.J."/>
            <person name="Ruiz-Trillo I."/>
            <person name="Lander E."/>
            <person name="Nusbaum C."/>
        </authorList>
    </citation>
    <scope>NUCLEOTIDE SEQUENCE [LARGE SCALE GENOMIC DNA]</scope>
    <source>
        <strain evidence="4">ATCC 38327</strain>
    </source>
</reference>
<keyword evidence="2" id="KW-0408">Iron</keyword>
<dbReference type="STRING" id="578462.A0A0L0SKB7"/>
<name>A0A0L0SKB7_ALLM3</name>
<keyword evidence="2" id="KW-0479">Metal-binding</keyword>
<proteinExistence type="inferred from homology"/>
<dbReference type="Gene3D" id="1.10.630.10">
    <property type="entry name" value="Cytochrome P450"/>
    <property type="match status" value="1"/>
</dbReference>
<evidence type="ECO:0000256" key="2">
    <source>
        <dbReference type="PIRSR" id="PIRSR602401-1"/>
    </source>
</evidence>
<protein>
    <recommendedName>
        <fullName evidence="5">Cytochrome P450</fullName>
    </recommendedName>
</protein>
<dbReference type="GO" id="GO:0004497">
    <property type="term" value="F:monooxygenase activity"/>
    <property type="evidence" value="ECO:0007669"/>
    <property type="project" value="InterPro"/>
</dbReference>
<dbReference type="PRINTS" id="PR00385">
    <property type="entry name" value="P450"/>
</dbReference>
<dbReference type="InterPro" id="IPR002401">
    <property type="entry name" value="Cyt_P450_E_grp-I"/>
</dbReference>
<dbReference type="Proteomes" id="UP000054350">
    <property type="component" value="Unassembled WGS sequence"/>
</dbReference>
<organism evidence="3 4">
    <name type="scientific">Allomyces macrogynus (strain ATCC 38327)</name>
    <name type="common">Allomyces javanicus var. macrogynus</name>
    <dbReference type="NCBI Taxonomy" id="578462"/>
    <lineage>
        <taxon>Eukaryota</taxon>
        <taxon>Fungi</taxon>
        <taxon>Fungi incertae sedis</taxon>
        <taxon>Blastocladiomycota</taxon>
        <taxon>Blastocladiomycetes</taxon>
        <taxon>Blastocladiales</taxon>
        <taxon>Blastocladiaceae</taxon>
        <taxon>Allomyces</taxon>
    </lineage>
</organism>
<dbReference type="InterPro" id="IPR050121">
    <property type="entry name" value="Cytochrome_P450_monoxygenase"/>
</dbReference>
<reference evidence="3 4" key="1">
    <citation type="submission" date="2009-11" db="EMBL/GenBank/DDBJ databases">
        <title>Annotation of Allomyces macrogynus ATCC 38327.</title>
        <authorList>
            <consortium name="The Broad Institute Genome Sequencing Platform"/>
            <person name="Russ C."/>
            <person name="Cuomo C."/>
            <person name="Burger G."/>
            <person name="Gray M.W."/>
            <person name="Holland P.W.H."/>
            <person name="King N."/>
            <person name="Lang F.B.F."/>
            <person name="Roger A.J."/>
            <person name="Ruiz-Trillo I."/>
            <person name="Young S.K."/>
            <person name="Zeng Q."/>
            <person name="Gargeya S."/>
            <person name="Fitzgerald M."/>
            <person name="Haas B."/>
            <person name="Abouelleil A."/>
            <person name="Alvarado L."/>
            <person name="Arachchi H.M."/>
            <person name="Berlin A."/>
            <person name="Chapman S.B."/>
            <person name="Gearin G."/>
            <person name="Goldberg J."/>
            <person name="Griggs A."/>
            <person name="Gujja S."/>
            <person name="Hansen M."/>
            <person name="Heiman D."/>
            <person name="Howarth C."/>
            <person name="Larimer J."/>
            <person name="Lui A."/>
            <person name="MacDonald P.J.P."/>
            <person name="McCowen C."/>
            <person name="Montmayeur A."/>
            <person name="Murphy C."/>
            <person name="Neiman D."/>
            <person name="Pearson M."/>
            <person name="Priest M."/>
            <person name="Roberts A."/>
            <person name="Saif S."/>
            <person name="Shea T."/>
            <person name="Sisk P."/>
            <person name="Stolte C."/>
            <person name="Sykes S."/>
            <person name="Wortman J."/>
            <person name="Nusbaum C."/>
            <person name="Birren B."/>
        </authorList>
    </citation>
    <scope>NUCLEOTIDE SEQUENCE [LARGE SCALE GENOMIC DNA]</scope>
    <source>
        <strain evidence="3 4">ATCC 38327</strain>
    </source>
</reference>
<evidence type="ECO:0000313" key="3">
    <source>
        <dbReference type="EMBL" id="KNE62903.1"/>
    </source>
</evidence>
<dbReference type="Pfam" id="PF00067">
    <property type="entry name" value="p450"/>
    <property type="match status" value="1"/>
</dbReference>
<dbReference type="GO" id="GO:0020037">
    <property type="term" value="F:heme binding"/>
    <property type="evidence" value="ECO:0007669"/>
    <property type="project" value="InterPro"/>
</dbReference>
<sequence>MGGNQLSLALDPAVTTAHALHAHAAAIFAKHAPWYQDAFRDLPKGHAIAASLIAIAVLRIANKSVQSARAVRKLRAQGVPEQKLHHPQWWLLGLHRYLLGHILEPEPSMATAHRSEQQTPLLHGKDVDGWNCADQAPRIYVARTFFGAPSLVVADPKTLHAIMSAHSYSFIKPDTSIVLIGMVTGDLGMVTINGDVHKRHRRIVNPLFNMKTLMPLVPAILASLDEFCALLDTAPASTPLPFHELGGQLTLNVIGRTGMNYEFNALALDGTPITRAYHDMLDSIKFTPWFLLCLLYPKTLGRGPTAARRRFLKGHRVMTSAIKDMLARARAEPNGTALIHELIRQNAGDALSEHELVCEIQTFLGAGHETTSSTLAMAMLLLAQFPDVQDELVQELDQAVADLDDYDTLSKLPRLTSVINETLRLFPPANLTFREAGANVKVPTTVLGPLALQKGLEIEIPIRAIHMDTSIWGPDAKEWNPRRWDSIDLVQSGSSDLAANRIVNGRRQIGPYDYLPFLVGPRGCIGRQFAVMELRLFIAGLVRRYKLATDLPVGGEELHVAITMRPTNAWVRVERRV</sequence>
<comment type="cofactor">
    <cofactor evidence="2">
        <name>heme</name>
        <dbReference type="ChEBI" id="CHEBI:30413"/>
    </cofactor>
</comment>
<gene>
    <name evidence="3" type="ORF">AMAG_08081</name>
</gene>
<dbReference type="SUPFAM" id="SSF48264">
    <property type="entry name" value="Cytochrome P450"/>
    <property type="match status" value="1"/>
</dbReference>
<evidence type="ECO:0000256" key="1">
    <source>
        <dbReference type="ARBA" id="ARBA00010617"/>
    </source>
</evidence>